<dbReference type="GO" id="GO:0015935">
    <property type="term" value="C:small ribosomal subunit"/>
    <property type="evidence" value="ECO:0007669"/>
    <property type="project" value="TreeGrafter"/>
</dbReference>
<sequence length="102" mass="11587">MTERPYLKNSLEKGYFSLVKLRLQRTGTKADPHYRIVAADIRAPRDGKFIEAIGHFHPTASAVKKATFNEEKTLSWLKKGAQPTETVLALLKKDDVWSKFKG</sequence>
<dbReference type="EMBL" id="BFAZ01000006">
    <property type="protein sequence ID" value="GBF41915.1"/>
    <property type="molecule type" value="Genomic_DNA"/>
</dbReference>
<reference evidence="5" key="1">
    <citation type="journal article" date="2019" name="Microbiol. Immunol.">
        <title>Molecular and phenotypic characterization of Leptospira johnsonii sp. nov., Leptospira ellinghausenii sp. nov. and Leptospira ryugenii sp. nov. isolated from soil and water in Japan.</title>
        <authorList>
            <person name="Masuzawa T."/>
            <person name="Saito M."/>
            <person name="Nakao R."/>
            <person name="Nikaido Y."/>
            <person name="Matsumoto M."/>
            <person name="Ogawa M."/>
            <person name="Yokoyama M."/>
            <person name="Hidaka Y."/>
            <person name="Tomita J."/>
            <person name="Sakakibara K."/>
            <person name="Suzuki K."/>
            <person name="Yasuda S."/>
            <person name="Sato H."/>
            <person name="Yamaguchi M."/>
            <person name="Yoshida S.I."/>
            <person name="Koizumi N."/>
            <person name="Kawamura Y."/>
        </authorList>
    </citation>
    <scope>NUCLEOTIDE SEQUENCE [LARGE SCALE GENOMIC DNA]</scope>
    <source>
        <strain evidence="5">E18</strain>
    </source>
</reference>
<evidence type="ECO:0000313" key="5">
    <source>
        <dbReference type="Proteomes" id="UP000245206"/>
    </source>
</evidence>
<dbReference type="Pfam" id="PF00886">
    <property type="entry name" value="Ribosomal_S16"/>
    <property type="match status" value="1"/>
</dbReference>
<evidence type="ECO:0000256" key="2">
    <source>
        <dbReference type="ARBA" id="ARBA00023274"/>
    </source>
</evidence>
<dbReference type="FunFam" id="3.30.1320.10:FF:000010">
    <property type="entry name" value="30S ribosomal protein S16"/>
    <property type="match status" value="1"/>
</dbReference>
<keyword evidence="1 3" id="KW-0689">Ribosomal protein</keyword>
<dbReference type="GO" id="GO:0005737">
    <property type="term" value="C:cytoplasm"/>
    <property type="evidence" value="ECO:0007669"/>
    <property type="project" value="UniProtKB-ARBA"/>
</dbReference>
<organism evidence="4 5">
    <name type="scientific">Leptospira ellinghausenii</name>
    <dbReference type="NCBI Taxonomy" id="1917822"/>
    <lineage>
        <taxon>Bacteria</taxon>
        <taxon>Pseudomonadati</taxon>
        <taxon>Spirochaetota</taxon>
        <taxon>Spirochaetia</taxon>
        <taxon>Leptospirales</taxon>
        <taxon>Leptospiraceae</taxon>
        <taxon>Leptospira</taxon>
    </lineage>
</organism>
<dbReference type="Proteomes" id="UP000245206">
    <property type="component" value="Unassembled WGS sequence"/>
</dbReference>
<dbReference type="InterPro" id="IPR000307">
    <property type="entry name" value="Ribosomal_bS16"/>
</dbReference>
<dbReference type="PANTHER" id="PTHR12919">
    <property type="entry name" value="30S RIBOSOMAL PROTEIN S16"/>
    <property type="match status" value="1"/>
</dbReference>
<name>A0A2P2DBD4_9LEPT</name>
<comment type="similarity">
    <text evidence="3">Belongs to the bacterial ribosomal protein bS16 family.</text>
</comment>
<accession>A0A2P2DBD4</accession>
<dbReference type="NCBIfam" id="TIGR00002">
    <property type="entry name" value="S16"/>
    <property type="match status" value="1"/>
</dbReference>
<dbReference type="Gene3D" id="3.30.1320.10">
    <property type="match status" value="1"/>
</dbReference>
<dbReference type="SUPFAM" id="SSF54565">
    <property type="entry name" value="Ribosomal protein S16"/>
    <property type="match status" value="1"/>
</dbReference>
<dbReference type="HAMAP" id="MF_00385">
    <property type="entry name" value="Ribosomal_bS16"/>
    <property type="match status" value="1"/>
</dbReference>
<protein>
    <recommendedName>
        <fullName evidence="3">Small ribosomal subunit protein bS16</fullName>
    </recommendedName>
</protein>
<evidence type="ECO:0000256" key="1">
    <source>
        <dbReference type="ARBA" id="ARBA00022980"/>
    </source>
</evidence>
<dbReference type="InterPro" id="IPR023803">
    <property type="entry name" value="Ribosomal_bS16_dom_sf"/>
</dbReference>
<dbReference type="GO" id="GO:0006412">
    <property type="term" value="P:translation"/>
    <property type="evidence" value="ECO:0007669"/>
    <property type="project" value="UniProtKB-UniRule"/>
</dbReference>
<evidence type="ECO:0000313" key="4">
    <source>
        <dbReference type="EMBL" id="GBF41915.1"/>
    </source>
</evidence>
<dbReference type="PANTHER" id="PTHR12919:SF20">
    <property type="entry name" value="SMALL RIBOSOMAL SUBUNIT PROTEIN BS16M"/>
    <property type="match status" value="1"/>
</dbReference>
<proteinExistence type="inferred from homology"/>
<comment type="caution">
    <text evidence="4">The sequence shown here is derived from an EMBL/GenBank/DDBJ whole genome shotgun (WGS) entry which is preliminary data.</text>
</comment>
<dbReference type="AlphaFoldDB" id="A0A2P2DBD4"/>
<gene>
    <name evidence="3 4" type="primary">rpsP</name>
    <name evidence="4" type="ORF">LPTSP2_12000</name>
</gene>
<keyword evidence="2 3" id="KW-0687">Ribonucleoprotein</keyword>
<dbReference type="GO" id="GO:0003735">
    <property type="term" value="F:structural constituent of ribosome"/>
    <property type="evidence" value="ECO:0007669"/>
    <property type="project" value="InterPro"/>
</dbReference>
<keyword evidence="5" id="KW-1185">Reference proteome</keyword>
<evidence type="ECO:0000256" key="3">
    <source>
        <dbReference type="HAMAP-Rule" id="MF_00385"/>
    </source>
</evidence>